<dbReference type="Pfam" id="PF05239">
    <property type="entry name" value="PRC"/>
    <property type="match status" value="1"/>
</dbReference>
<dbReference type="PANTHER" id="PTHR36505:SF1">
    <property type="entry name" value="BLR1072 PROTEIN"/>
    <property type="match status" value="1"/>
</dbReference>
<dbReference type="InterPro" id="IPR027275">
    <property type="entry name" value="PRC-brl_dom"/>
</dbReference>
<evidence type="ECO:0000313" key="2">
    <source>
        <dbReference type="EMBL" id="XBV23582.1"/>
    </source>
</evidence>
<sequence length="137" mass="15378">MADQPVGTIVRLDDTALTVADPADDVRGKKVVDSNGEEVGNVEGLMIDESERRVRFLEVGSGGFLGLGEKKRLVPVEAITRIEGDTIHIGREHTHVAGAPEYDPDVVPAPRYYEDQYGYWDYPPFWLSGYTYPPWRR</sequence>
<dbReference type="SUPFAM" id="SSF50346">
    <property type="entry name" value="PRC-barrel domain"/>
    <property type="match status" value="1"/>
</dbReference>
<feature type="domain" description="PRC-barrel" evidence="1">
    <location>
        <begin position="23"/>
        <end position="89"/>
    </location>
</feature>
<dbReference type="GO" id="GO:0030077">
    <property type="term" value="C:plasma membrane light-harvesting complex"/>
    <property type="evidence" value="ECO:0007669"/>
    <property type="project" value="InterPro"/>
</dbReference>
<dbReference type="InterPro" id="IPR011033">
    <property type="entry name" value="PRC_barrel-like_sf"/>
</dbReference>
<dbReference type="PANTHER" id="PTHR36505">
    <property type="entry name" value="BLR1072 PROTEIN"/>
    <property type="match status" value="1"/>
</dbReference>
<reference evidence="2" key="1">
    <citation type="submission" date="2024-06" db="EMBL/GenBank/DDBJ databases">
        <title>Kribbella sp. strain HUAS MG21 genome sequences.</title>
        <authorList>
            <person name="Mo P."/>
        </authorList>
    </citation>
    <scope>NUCLEOTIDE SEQUENCE</scope>
    <source>
        <strain evidence="2">HUAS MG21</strain>
    </source>
</reference>
<accession>A0AAU7T9P0</accession>
<dbReference type="InterPro" id="IPR014747">
    <property type="entry name" value="Bac_photo_RC_H_C"/>
</dbReference>
<proteinExistence type="predicted"/>
<protein>
    <submittedName>
        <fullName evidence="2">PRC-barrel domain-containing protein</fullName>
    </submittedName>
</protein>
<dbReference type="RefSeq" id="WP_350276413.1">
    <property type="nucleotide sequence ID" value="NZ_CP158165.1"/>
</dbReference>
<organism evidence="2">
    <name type="scientific">Kribbella sp. HUAS MG21</name>
    <dbReference type="NCBI Taxonomy" id="3160966"/>
    <lineage>
        <taxon>Bacteria</taxon>
        <taxon>Bacillati</taxon>
        <taxon>Actinomycetota</taxon>
        <taxon>Actinomycetes</taxon>
        <taxon>Propionibacteriales</taxon>
        <taxon>Kribbellaceae</taxon>
        <taxon>Kribbella</taxon>
    </lineage>
</organism>
<dbReference type="AlphaFoldDB" id="A0AAU7T9P0"/>
<gene>
    <name evidence="2" type="ORF">ABN611_34060</name>
</gene>
<name>A0AAU7T9P0_9ACTN</name>
<evidence type="ECO:0000259" key="1">
    <source>
        <dbReference type="Pfam" id="PF05239"/>
    </source>
</evidence>
<dbReference type="Gene3D" id="3.90.50.10">
    <property type="entry name" value="Photosynthetic Reaction Center, subunit H, domain 2"/>
    <property type="match status" value="1"/>
</dbReference>
<dbReference type="EMBL" id="CP158165">
    <property type="protein sequence ID" value="XBV23582.1"/>
    <property type="molecule type" value="Genomic_DNA"/>
</dbReference>
<dbReference type="GO" id="GO:0019684">
    <property type="term" value="P:photosynthesis, light reaction"/>
    <property type="evidence" value="ECO:0007669"/>
    <property type="project" value="InterPro"/>
</dbReference>